<evidence type="ECO:0000313" key="2">
    <source>
        <dbReference type="EMBL" id="VVE59331.1"/>
    </source>
</evidence>
<evidence type="ECO:0008006" key="4">
    <source>
        <dbReference type="Google" id="ProtNLM"/>
    </source>
</evidence>
<feature type="signal peptide" evidence="1">
    <location>
        <begin position="1"/>
        <end position="25"/>
    </location>
</feature>
<reference evidence="2 3" key="1">
    <citation type="submission" date="2019-08" db="EMBL/GenBank/DDBJ databases">
        <authorList>
            <person name="Peeters C."/>
        </authorList>
    </citation>
    <scope>NUCLEOTIDE SEQUENCE [LARGE SCALE GENOMIC DNA]</scope>
    <source>
        <strain evidence="2 3">LMG 31112</strain>
    </source>
</reference>
<keyword evidence="3" id="KW-1185">Reference proteome</keyword>
<gene>
    <name evidence="2" type="ORF">PHO31112_05444</name>
</gene>
<organism evidence="2 3">
    <name type="scientific">Pandoraea horticolens</name>
    <dbReference type="NCBI Taxonomy" id="2508298"/>
    <lineage>
        <taxon>Bacteria</taxon>
        <taxon>Pseudomonadati</taxon>
        <taxon>Pseudomonadota</taxon>
        <taxon>Betaproteobacteria</taxon>
        <taxon>Burkholderiales</taxon>
        <taxon>Burkholderiaceae</taxon>
        <taxon>Pandoraea</taxon>
    </lineage>
</organism>
<dbReference type="AlphaFoldDB" id="A0A5E4ZD69"/>
<keyword evidence="1" id="KW-0732">Signal</keyword>
<evidence type="ECO:0000313" key="3">
    <source>
        <dbReference type="Proteomes" id="UP000343317"/>
    </source>
</evidence>
<proteinExistence type="predicted"/>
<sequence>MASPSMVVAVSLTIRPLFLTSPVAASFTLPPPTNAPVFVRSTVLACARYTFGTNTDCTEPSGSVTFCETSHTMSLVSCFICASDRPTPTASPNCLPYATPLLSSAVYSSR</sequence>
<name>A0A5E4ZD69_9BURK</name>
<dbReference type="EMBL" id="CABPSM010000067">
    <property type="protein sequence ID" value="VVE59331.1"/>
    <property type="molecule type" value="Genomic_DNA"/>
</dbReference>
<dbReference type="Proteomes" id="UP000343317">
    <property type="component" value="Unassembled WGS sequence"/>
</dbReference>
<evidence type="ECO:0000256" key="1">
    <source>
        <dbReference type="SAM" id="SignalP"/>
    </source>
</evidence>
<feature type="chain" id="PRO_5023119773" description="Secreted protein" evidence="1">
    <location>
        <begin position="26"/>
        <end position="110"/>
    </location>
</feature>
<protein>
    <recommendedName>
        <fullName evidence="4">Secreted protein</fullName>
    </recommendedName>
</protein>
<accession>A0A5E4ZD69</accession>